<organism evidence="2 3">
    <name type="scientific">Arsukibacterium tuosuense</name>
    <dbReference type="NCBI Taxonomy" id="1323745"/>
    <lineage>
        <taxon>Bacteria</taxon>
        <taxon>Pseudomonadati</taxon>
        <taxon>Pseudomonadota</taxon>
        <taxon>Gammaproteobacteria</taxon>
        <taxon>Chromatiales</taxon>
        <taxon>Chromatiaceae</taxon>
        <taxon>Arsukibacterium</taxon>
    </lineage>
</organism>
<gene>
    <name evidence="2" type="ORF">SAMN06297280_0502</name>
</gene>
<dbReference type="RefSeq" id="WP_097109766.1">
    <property type="nucleotide sequence ID" value="NZ_OBEB01000001.1"/>
</dbReference>
<dbReference type="SUPFAM" id="SSF143422">
    <property type="entry name" value="Transposase IS200-like"/>
    <property type="match status" value="1"/>
</dbReference>
<reference evidence="3" key="1">
    <citation type="submission" date="2017-09" db="EMBL/GenBank/DDBJ databases">
        <authorList>
            <person name="Varghese N."/>
            <person name="Submissions S."/>
        </authorList>
    </citation>
    <scope>NUCLEOTIDE SEQUENCE [LARGE SCALE GENOMIC DNA]</scope>
    <source>
        <strain evidence="3">CGMCC 1.12461</strain>
    </source>
</reference>
<sequence>MPRPRKALIAVEDTPYYHVVSRCVRRSFLCGIDNETGENYEHRRAWIEQRIRLLASLFAIDICAYAVMSNHLHIVVKIQPDQASNWDLQDVLSRWTSLHKSTLLVKRYLANGTLSAAELDTVHHTADVYRQRLTSLSWFMKCLNEPIARQANKEDGCTGHFWEARFKSQALLTEEALLSCMAYVDLNPVRTEMAETPESSDYTSIKERLTPSFDLLQAIAEQTRQGNLHHFRHPLKPLLPFEGALVDQPQQGILFNLSDYLLLLDYTGRAISTDKSGLIAGLLPPILQRLNLSQQEWLTRATQFETRYTIFFSRRAHRAAA</sequence>
<protein>
    <recommendedName>
        <fullName evidence="1">Transposase IS200-like domain-containing protein</fullName>
    </recommendedName>
</protein>
<dbReference type="SMART" id="SM01321">
    <property type="entry name" value="Y1_Tnp"/>
    <property type="match status" value="1"/>
</dbReference>
<proteinExistence type="predicted"/>
<keyword evidence="3" id="KW-1185">Reference proteome</keyword>
<dbReference type="InterPro" id="IPR036515">
    <property type="entry name" value="Transposase_17_sf"/>
</dbReference>
<evidence type="ECO:0000313" key="2">
    <source>
        <dbReference type="EMBL" id="SNY42910.1"/>
    </source>
</evidence>
<dbReference type="GO" id="GO:0004803">
    <property type="term" value="F:transposase activity"/>
    <property type="evidence" value="ECO:0007669"/>
    <property type="project" value="InterPro"/>
</dbReference>
<dbReference type="Proteomes" id="UP000219353">
    <property type="component" value="Unassembled WGS sequence"/>
</dbReference>
<dbReference type="PANTHER" id="PTHR34322">
    <property type="entry name" value="TRANSPOSASE, Y1_TNP DOMAIN-CONTAINING"/>
    <property type="match status" value="1"/>
</dbReference>
<dbReference type="AlphaFoldDB" id="A0A285I4L2"/>
<feature type="domain" description="Transposase IS200-like" evidence="1">
    <location>
        <begin position="12"/>
        <end position="187"/>
    </location>
</feature>
<dbReference type="GO" id="GO:0003677">
    <property type="term" value="F:DNA binding"/>
    <property type="evidence" value="ECO:0007669"/>
    <property type="project" value="InterPro"/>
</dbReference>
<dbReference type="OrthoDB" id="9814067at2"/>
<accession>A0A285I4L2</accession>
<dbReference type="InterPro" id="IPR002686">
    <property type="entry name" value="Transposase_17"/>
</dbReference>
<dbReference type="EMBL" id="OBEB01000001">
    <property type="protein sequence ID" value="SNY42910.1"/>
    <property type="molecule type" value="Genomic_DNA"/>
</dbReference>
<evidence type="ECO:0000259" key="1">
    <source>
        <dbReference type="SMART" id="SM01321"/>
    </source>
</evidence>
<dbReference type="GO" id="GO:0006313">
    <property type="term" value="P:DNA transposition"/>
    <property type="evidence" value="ECO:0007669"/>
    <property type="project" value="InterPro"/>
</dbReference>
<evidence type="ECO:0000313" key="3">
    <source>
        <dbReference type="Proteomes" id="UP000219353"/>
    </source>
</evidence>
<name>A0A285I4L2_9GAMM</name>
<dbReference type="Gene3D" id="3.30.70.1290">
    <property type="entry name" value="Transposase IS200-like"/>
    <property type="match status" value="1"/>
</dbReference>
<dbReference type="PANTHER" id="PTHR34322:SF2">
    <property type="entry name" value="TRANSPOSASE IS200-LIKE DOMAIN-CONTAINING PROTEIN"/>
    <property type="match status" value="1"/>
</dbReference>